<evidence type="ECO:0000256" key="8">
    <source>
        <dbReference type="ARBA" id="ARBA00022781"/>
    </source>
</evidence>
<comment type="subunit">
    <text evidence="4">F-type ATPases have 2 components, CF(1) - the catalytic core - and CF(0) - the membrane proton channel. CF(1) has five subunits: alpha(3), beta(3), gamma(1), delta(1), epsilon(1). CF(0) has three main subunits: a, b and c.</text>
</comment>
<dbReference type="GO" id="GO:0046933">
    <property type="term" value="F:proton-transporting ATP synthase activity, rotational mechanism"/>
    <property type="evidence" value="ECO:0007669"/>
    <property type="project" value="TreeGrafter"/>
</dbReference>
<keyword evidence="5" id="KW-0813">Transport</keyword>
<keyword evidence="7 14" id="KW-0812">Transmembrane</keyword>
<evidence type="ECO:0000256" key="14">
    <source>
        <dbReference type="SAM" id="Phobius"/>
    </source>
</evidence>
<name>A0A9E8G9D7_9HYME</name>
<comment type="function">
    <text evidence="1">Mitochondrial membrane ATP synthase (F(1)F(0) ATP synthase or Complex V) produces ATP from ADP in the presence of a proton gradient across the membrane which is generated by electron transport complexes of the respiratory chain. F-type ATPases consist of two structural domains, F(1) - containing the extramembraneous catalytic core and F(0) - containing the membrane proton channel, linked together by a central stalk and a peripheral stalk. During catalysis, ATP synthesis in the catalytic domain of F(1) is coupled via a rotary mechanism of the central stalk subunits to proton translocation. Key component of the proton channel; it may play a direct role in the translocation of protons across the membrane.</text>
</comment>
<evidence type="ECO:0000256" key="6">
    <source>
        <dbReference type="ARBA" id="ARBA00022547"/>
    </source>
</evidence>
<feature type="transmembrane region" description="Helical" evidence="14">
    <location>
        <begin position="12"/>
        <end position="31"/>
    </location>
</feature>
<reference evidence="15" key="1">
    <citation type="journal article" date="2022" name="Genes (Basel)">
        <title>Novel Gene Rearrangements in the Mitochondrial Genomes of Cynipoid Wasps (Hymenoptera: Cynipoidea).</title>
        <authorList>
            <person name="Shu X."/>
            <person name="Li Z."/>
            <person name="Yuan R."/>
            <person name="Tang P."/>
            <person name="Chen X."/>
        </authorList>
    </citation>
    <scope>NUCLEOTIDE SEQUENCE</scope>
</reference>
<dbReference type="InterPro" id="IPR035908">
    <property type="entry name" value="F0_ATP_A_sf"/>
</dbReference>
<dbReference type="InterPro" id="IPR000568">
    <property type="entry name" value="ATP_synth_F0_asu"/>
</dbReference>
<proteinExistence type="inferred from homology"/>
<dbReference type="AlphaFoldDB" id="A0A9E8G9D7"/>
<accession>A0A9E8G9D7</accession>
<feature type="transmembrane region" description="Helical" evidence="14">
    <location>
        <begin position="196"/>
        <end position="220"/>
    </location>
</feature>
<evidence type="ECO:0000256" key="1">
    <source>
        <dbReference type="ARBA" id="ARBA00002070"/>
    </source>
</evidence>
<organism evidence="15">
    <name type="scientific">Saphonecrus sp. ZJUH 20220015</name>
    <dbReference type="NCBI Taxonomy" id="2943460"/>
    <lineage>
        <taxon>Eukaryota</taxon>
        <taxon>Metazoa</taxon>
        <taxon>Ecdysozoa</taxon>
        <taxon>Arthropoda</taxon>
        <taxon>Hexapoda</taxon>
        <taxon>Insecta</taxon>
        <taxon>Pterygota</taxon>
        <taxon>Neoptera</taxon>
        <taxon>Endopterygota</taxon>
        <taxon>Hymenoptera</taxon>
        <taxon>Apocrita</taxon>
        <taxon>Proctotrupomorpha</taxon>
        <taxon>Cynipoidea</taxon>
        <taxon>Cynipidae</taxon>
        <taxon>Cynipinae</taxon>
        <taxon>Synergini</taxon>
        <taxon>Saphonecrus</taxon>
    </lineage>
</organism>
<keyword evidence="11 14" id="KW-0472">Membrane</keyword>
<protein>
    <recommendedName>
        <fullName evidence="13">ATP synthase subunit a</fullName>
    </recommendedName>
</protein>
<dbReference type="InterPro" id="IPR023011">
    <property type="entry name" value="ATP_synth_F0_asu_AS"/>
</dbReference>
<evidence type="ECO:0000256" key="4">
    <source>
        <dbReference type="ARBA" id="ARBA00011648"/>
    </source>
</evidence>
<gene>
    <name evidence="15" type="primary">atp6</name>
</gene>
<comment type="similarity">
    <text evidence="3">Belongs to the ATPase A chain family.</text>
</comment>
<sequence>MMSNLFSIFDPSTSLNFSLNWLSPLLSFLFIPKNFWLHPSKYIILWEKMSQLISLEMKVSLKNKENYLNQLMFKTMFIFILLSNFITLFPYIFNSTSHLTLSLMMSMSLWLSFMLFGWIKNMTHMFIHLLPQGTPFALMPFMVMIETTSNIIRPLTLSIRLSANIIAGHLLMTLISSTMINLSTMLIIVTIMIQSILVLLEIAVSFIQSYVFTILTSLYLSETNN</sequence>
<dbReference type="EMBL" id="OM677834">
    <property type="protein sequence ID" value="UZT67593.1"/>
    <property type="molecule type" value="Genomic_DNA"/>
</dbReference>
<evidence type="ECO:0000256" key="12">
    <source>
        <dbReference type="ARBA" id="ARBA00023310"/>
    </source>
</evidence>
<reference evidence="15" key="2">
    <citation type="submission" date="2022-02" db="EMBL/GenBank/DDBJ databases">
        <authorList>
            <person name="Shu X.H."/>
            <person name="Li Z.K."/>
            <person name="Tang P."/>
            <person name="Chen X.X."/>
        </authorList>
    </citation>
    <scope>NUCLEOTIDE SEQUENCE</scope>
</reference>
<keyword evidence="6" id="KW-0138">CF(0)</keyword>
<dbReference type="PRINTS" id="PR00123">
    <property type="entry name" value="ATPASEA"/>
</dbReference>
<dbReference type="GO" id="GO:0045259">
    <property type="term" value="C:proton-transporting ATP synthase complex"/>
    <property type="evidence" value="ECO:0007669"/>
    <property type="project" value="UniProtKB-KW"/>
</dbReference>
<evidence type="ECO:0000313" key="15">
    <source>
        <dbReference type="EMBL" id="UZT67593.1"/>
    </source>
</evidence>
<evidence type="ECO:0000256" key="13">
    <source>
        <dbReference type="RuleBase" id="RU004450"/>
    </source>
</evidence>
<dbReference type="PANTHER" id="PTHR11410:SF0">
    <property type="entry name" value="ATP SYNTHASE SUBUNIT A"/>
    <property type="match status" value="1"/>
</dbReference>
<dbReference type="Gene3D" id="1.20.120.220">
    <property type="entry name" value="ATP synthase, F0 complex, subunit A"/>
    <property type="match status" value="1"/>
</dbReference>
<keyword evidence="15" id="KW-0496">Mitochondrion</keyword>
<evidence type="ECO:0000256" key="10">
    <source>
        <dbReference type="ARBA" id="ARBA00023065"/>
    </source>
</evidence>
<dbReference type="SUPFAM" id="SSF81336">
    <property type="entry name" value="F1F0 ATP synthase subunit A"/>
    <property type="match status" value="1"/>
</dbReference>
<keyword evidence="10" id="KW-0406">Ion transport</keyword>
<evidence type="ECO:0000256" key="3">
    <source>
        <dbReference type="ARBA" id="ARBA00006810"/>
    </source>
</evidence>
<dbReference type="CDD" id="cd00310">
    <property type="entry name" value="ATP-synt_Fo_a_6"/>
    <property type="match status" value="1"/>
</dbReference>
<evidence type="ECO:0000256" key="2">
    <source>
        <dbReference type="ARBA" id="ARBA00004141"/>
    </source>
</evidence>
<dbReference type="NCBIfam" id="TIGR01131">
    <property type="entry name" value="ATP_synt_6_or_A"/>
    <property type="match status" value="1"/>
</dbReference>
<feature type="transmembrane region" description="Helical" evidence="14">
    <location>
        <begin position="165"/>
        <end position="189"/>
    </location>
</feature>
<dbReference type="PANTHER" id="PTHR11410">
    <property type="entry name" value="ATP SYNTHASE SUBUNIT A"/>
    <property type="match status" value="1"/>
</dbReference>
<comment type="subcellular location">
    <subcellularLocation>
        <location evidence="2">Membrane</location>
        <topology evidence="2">Multi-pass membrane protein</topology>
    </subcellularLocation>
    <subcellularLocation>
        <location evidence="13">Mitochondrion inner membrane</location>
        <topology evidence="13">Multi-pass membrane protein</topology>
    </subcellularLocation>
</comment>
<dbReference type="GO" id="GO:0005743">
    <property type="term" value="C:mitochondrial inner membrane"/>
    <property type="evidence" value="ECO:0007669"/>
    <property type="project" value="UniProtKB-SubCell"/>
</dbReference>
<geneLocation type="mitochondrion" evidence="15"/>
<dbReference type="PROSITE" id="PS00449">
    <property type="entry name" value="ATPASE_A"/>
    <property type="match status" value="1"/>
</dbReference>
<keyword evidence="12" id="KW-0066">ATP synthesis</keyword>
<evidence type="ECO:0000256" key="9">
    <source>
        <dbReference type="ARBA" id="ARBA00022989"/>
    </source>
</evidence>
<dbReference type="InterPro" id="IPR045083">
    <property type="entry name" value="ATP_synth_F0_asu_bact/mt"/>
</dbReference>
<keyword evidence="8" id="KW-0375">Hydrogen ion transport</keyword>
<evidence type="ECO:0000256" key="11">
    <source>
        <dbReference type="ARBA" id="ARBA00023136"/>
    </source>
</evidence>
<feature type="transmembrane region" description="Helical" evidence="14">
    <location>
        <begin position="99"/>
        <end position="119"/>
    </location>
</feature>
<evidence type="ECO:0000256" key="5">
    <source>
        <dbReference type="ARBA" id="ARBA00022448"/>
    </source>
</evidence>
<evidence type="ECO:0000256" key="7">
    <source>
        <dbReference type="ARBA" id="ARBA00022692"/>
    </source>
</evidence>
<feature type="transmembrane region" description="Helical" evidence="14">
    <location>
        <begin position="126"/>
        <end position="145"/>
    </location>
</feature>
<feature type="transmembrane region" description="Helical" evidence="14">
    <location>
        <begin position="71"/>
        <end position="93"/>
    </location>
</feature>
<keyword evidence="9 14" id="KW-1133">Transmembrane helix</keyword>
<dbReference type="Pfam" id="PF00119">
    <property type="entry name" value="ATP-synt_A"/>
    <property type="match status" value="1"/>
</dbReference>